<dbReference type="OrthoDB" id="9807095at2"/>
<evidence type="ECO:0000256" key="1">
    <source>
        <dbReference type="ARBA" id="ARBA00009897"/>
    </source>
</evidence>
<dbReference type="RefSeq" id="WP_106215565.1">
    <property type="nucleotide sequence ID" value="NZ_PVZF01000023.1"/>
</dbReference>
<evidence type="ECO:0000256" key="4">
    <source>
        <dbReference type="RuleBase" id="RU000384"/>
    </source>
</evidence>
<dbReference type="AlphaFoldDB" id="A0A2T0QUQ9"/>
<organism evidence="6 7">
    <name type="scientific">Kineococcus rhizosphaerae</name>
    <dbReference type="NCBI Taxonomy" id="559628"/>
    <lineage>
        <taxon>Bacteria</taxon>
        <taxon>Bacillati</taxon>
        <taxon>Actinomycetota</taxon>
        <taxon>Actinomycetes</taxon>
        <taxon>Kineosporiales</taxon>
        <taxon>Kineosporiaceae</taxon>
        <taxon>Kineococcus</taxon>
    </lineage>
</organism>
<keyword evidence="7" id="KW-1185">Reference proteome</keyword>
<dbReference type="InterPro" id="IPR008146">
    <property type="entry name" value="Gln_synth_cat_dom"/>
</dbReference>
<evidence type="ECO:0000259" key="5">
    <source>
        <dbReference type="PROSITE" id="PS51987"/>
    </source>
</evidence>
<evidence type="ECO:0000313" key="6">
    <source>
        <dbReference type="EMBL" id="PRY08825.1"/>
    </source>
</evidence>
<dbReference type="GO" id="GO:0004356">
    <property type="term" value="F:glutamine synthetase activity"/>
    <property type="evidence" value="ECO:0007669"/>
    <property type="project" value="InterPro"/>
</dbReference>
<dbReference type="SUPFAM" id="SSF54368">
    <property type="entry name" value="Glutamine synthetase, N-terminal domain"/>
    <property type="match status" value="1"/>
</dbReference>
<evidence type="ECO:0000313" key="7">
    <source>
        <dbReference type="Proteomes" id="UP000238083"/>
    </source>
</evidence>
<protein>
    <submittedName>
        <fullName evidence="6">Glutamine synthetase</fullName>
    </submittedName>
</protein>
<keyword evidence="2" id="KW-0436">Ligase</keyword>
<dbReference type="PANTHER" id="PTHR43785:SF12">
    <property type="entry name" value="TYPE-1 GLUTAMINE SYNTHETASE 2"/>
    <property type="match status" value="1"/>
</dbReference>
<dbReference type="Proteomes" id="UP000238083">
    <property type="component" value="Unassembled WGS sequence"/>
</dbReference>
<feature type="domain" description="GS catalytic" evidence="5">
    <location>
        <begin position="116"/>
        <end position="465"/>
    </location>
</feature>
<evidence type="ECO:0000256" key="2">
    <source>
        <dbReference type="ARBA" id="ARBA00022598"/>
    </source>
</evidence>
<dbReference type="InterPro" id="IPR014746">
    <property type="entry name" value="Gln_synth/guanido_kin_cat_dom"/>
</dbReference>
<comment type="similarity">
    <text evidence="1 3 4">Belongs to the glutamine synthetase family.</text>
</comment>
<dbReference type="Pfam" id="PF00120">
    <property type="entry name" value="Gln-synt_C"/>
    <property type="match status" value="1"/>
</dbReference>
<dbReference type="PROSITE" id="PS51987">
    <property type="entry name" value="GS_CATALYTIC"/>
    <property type="match status" value="1"/>
</dbReference>
<reference evidence="6 7" key="1">
    <citation type="submission" date="2018-03" db="EMBL/GenBank/DDBJ databases">
        <title>Genomic Encyclopedia of Archaeal and Bacterial Type Strains, Phase II (KMG-II): from individual species to whole genera.</title>
        <authorList>
            <person name="Goeker M."/>
        </authorList>
    </citation>
    <scope>NUCLEOTIDE SEQUENCE [LARGE SCALE GENOMIC DNA]</scope>
    <source>
        <strain evidence="6 7">DSM 19711</strain>
    </source>
</reference>
<dbReference type="SUPFAM" id="SSF55931">
    <property type="entry name" value="Glutamine synthetase/guanido kinase"/>
    <property type="match status" value="1"/>
</dbReference>
<name>A0A2T0QUQ9_9ACTN</name>
<sequence length="465" mass="50985">MSEYEEVKDWLSERGVRTVRLDTISLDGVVSGKYVSVAKFLSGLKTGWSFCDVAFGVDLANVPQLGFDYGSWRGEMADVTLRGDSSTLALDPHLVGLATVLCDLVDRDGAPLPVCSRSVLRRQVQHLTNLGYSAKAAIEIEATVFEESIDEARRLGFQGLHPLGGSAGALYVIARPVAFTRYLDAVTERLDEMGIAWEGWCDESAAGQVEINLPPTDPMTAVDNYNRVKLVMRQVAFERGHSVTFMARWSPEQFGQGAHINLSLYQDGENVFHDVQNSRSPSALMREFMGGVLETMPAATSFSFPTINSYRRIEELNGPPTTVSWGLENKSTAVRAICRDAKQSRIEYRIPSADANLYLAFAALLAGGLLGLQNHSDPGPSLDHMAWALPPGSVDTDTPERLPRSLSAATDALAADTDLTKALGPALVDYWIGTRRWEWFSFHTGGGDPQAGVSQWELTRYFELV</sequence>
<dbReference type="InterPro" id="IPR036651">
    <property type="entry name" value="Gln_synt_N_sf"/>
</dbReference>
<dbReference type="Gene3D" id="3.10.20.70">
    <property type="entry name" value="Glutamine synthetase, N-terminal domain"/>
    <property type="match status" value="1"/>
</dbReference>
<dbReference type="SMART" id="SM01230">
    <property type="entry name" value="Gln-synt_C"/>
    <property type="match status" value="1"/>
</dbReference>
<gene>
    <name evidence="6" type="ORF">CLV37_1234</name>
</gene>
<accession>A0A2T0QUQ9</accession>
<dbReference type="GO" id="GO:0006542">
    <property type="term" value="P:glutamine biosynthetic process"/>
    <property type="evidence" value="ECO:0007669"/>
    <property type="project" value="InterPro"/>
</dbReference>
<dbReference type="Gene3D" id="3.30.590.10">
    <property type="entry name" value="Glutamine synthetase/guanido kinase, catalytic domain"/>
    <property type="match status" value="1"/>
</dbReference>
<comment type="caution">
    <text evidence="6">The sequence shown here is derived from an EMBL/GenBank/DDBJ whole genome shotgun (WGS) entry which is preliminary data.</text>
</comment>
<dbReference type="EMBL" id="PVZF01000023">
    <property type="protein sequence ID" value="PRY08825.1"/>
    <property type="molecule type" value="Genomic_DNA"/>
</dbReference>
<dbReference type="PANTHER" id="PTHR43785">
    <property type="entry name" value="GAMMA-GLUTAMYLPUTRESCINE SYNTHETASE"/>
    <property type="match status" value="1"/>
</dbReference>
<evidence type="ECO:0000256" key="3">
    <source>
        <dbReference type="PROSITE-ProRule" id="PRU01331"/>
    </source>
</evidence>
<proteinExistence type="inferred from homology"/>